<dbReference type="GO" id="GO:0006285">
    <property type="term" value="P:base-excision repair, AP site formation"/>
    <property type="evidence" value="ECO:0007669"/>
    <property type="project" value="InterPro"/>
</dbReference>
<keyword evidence="3" id="KW-0234">DNA repair</keyword>
<feature type="compositionally biased region" description="Basic residues" evidence="4">
    <location>
        <begin position="94"/>
        <end position="105"/>
    </location>
</feature>
<reference evidence="6 7" key="1">
    <citation type="journal article" date="2018" name="Nat. Ecol. Evol.">
        <title>Pezizomycetes genomes reveal the molecular basis of ectomycorrhizal truffle lifestyle.</title>
        <authorList>
            <person name="Murat C."/>
            <person name="Payen T."/>
            <person name="Noel B."/>
            <person name="Kuo A."/>
            <person name="Morin E."/>
            <person name="Chen J."/>
            <person name="Kohler A."/>
            <person name="Krizsan K."/>
            <person name="Balestrini R."/>
            <person name="Da Silva C."/>
            <person name="Montanini B."/>
            <person name="Hainaut M."/>
            <person name="Levati E."/>
            <person name="Barry K.W."/>
            <person name="Belfiori B."/>
            <person name="Cichocki N."/>
            <person name="Clum A."/>
            <person name="Dockter R.B."/>
            <person name="Fauchery L."/>
            <person name="Guy J."/>
            <person name="Iotti M."/>
            <person name="Le Tacon F."/>
            <person name="Lindquist E.A."/>
            <person name="Lipzen A."/>
            <person name="Malagnac F."/>
            <person name="Mello A."/>
            <person name="Molinier V."/>
            <person name="Miyauchi S."/>
            <person name="Poulain J."/>
            <person name="Riccioni C."/>
            <person name="Rubini A."/>
            <person name="Sitrit Y."/>
            <person name="Splivallo R."/>
            <person name="Traeger S."/>
            <person name="Wang M."/>
            <person name="Zifcakova L."/>
            <person name="Wipf D."/>
            <person name="Zambonelli A."/>
            <person name="Paolocci F."/>
            <person name="Nowrousian M."/>
            <person name="Ottonello S."/>
            <person name="Baldrian P."/>
            <person name="Spatafora J.W."/>
            <person name="Henrissat B."/>
            <person name="Nagy L.G."/>
            <person name="Aury J.M."/>
            <person name="Wincker P."/>
            <person name="Grigoriev I.V."/>
            <person name="Bonfante P."/>
            <person name="Martin F.M."/>
        </authorList>
    </citation>
    <scope>NUCLEOTIDE SEQUENCE [LARGE SCALE GENOMIC DNA]</scope>
    <source>
        <strain evidence="6 7">120613-1</strain>
    </source>
</reference>
<feature type="region of interest" description="Disordered" evidence="4">
    <location>
        <begin position="22"/>
        <end position="110"/>
    </location>
</feature>
<keyword evidence="1" id="KW-0227">DNA damage</keyword>
<evidence type="ECO:0000259" key="5">
    <source>
        <dbReference type="Pfam" id="PF03167"/>
    </source>
</evidence>
<dbReference type="InterPro" id="IPR036895">
    <property type="entry name" value="Uracil-DNA_glycosylase-like_sf"/>
</dbReference>
<dbReference type="Gene3D" id="3.40.470.10">
    <property type="entry name" value="Uracil-DNA glycosylase-like domain"/>
    <property type="match status" value="1"/>
</dbReference>
<evidence type="ECO:0000313" key="7">
    <source>
        <dbReference type="Proteomes" id="UP000276215"/>
    </source>
</evidence>
<feature type="domain" description="Uracil-DNA glycosylase-like" evidence="5">
    <location>
        <begin position="125"/>
        <end position="300"/>
    </location>
</feature>
<dbReference type="OrthoDB" id="565731at2759"/>
<proteinExistence type="predicted"/>
<name>A0A3N4JJW2_9PEZI</name>
<feature type="compositionally biased region" description="Low complexity" evidence="4">
    <location>
        <begin position="57"/>
        <end position="70"/>
    </location>
</feature>
<dbReference type="FunFam" id="3.40.470.10:FF:000010">
    <property type="entry name" value="G/U mismatch-specific DNA glycosylase"/>
    <property type="match status" value="1"/>
</dbReference>
<dbReference type="PANTHER" id="PTHR12159:SF9">
    <property type="entry name" value="G_T MISMATCH-SPECIFIC THYMINE DNA GLYCOSYLASE"/>
    <property type="match status" value="1"/>
</dbReference>
<dbReference type="AlphaFoldDB" id="A0A3N4JJW2"/>
<dbReference type="Proteomes" id="UP000276215">
    <property type="component" value="Unassembled WGS sequence"/>
</dbReference>
<feature type="compositionally biased region" description="Polar residues" evidence="4">
    <location>
        <begin position="24"/>
        <end position="44"/>
    </location>
</feature>
<dbReference type="GO" id="GO:0008263">
    <property type="term" value="F:pyrimidine-specific mismatch base pair DNA N-glycosylase activity"/>
    <property type="evidence" value="ECO:0007669"/>
    <property type="project" value="TreeGrafter"/>
</dbReference>
<dbReference type="GO" id="GO:0004844">
    <property type="term" value="F:uracil DNA N-glycosylase activity"/>
    <property type="evidence" value="ECO:0007669"/>
    <property type="project" value="TreeGrafter"/>
</dbReference>
<evidence type="ECO:0000256" key="3">
    <source>
        <dbReference type="ARBA" id="ARBA00023204"/>
    </source>
</evidence>
<evidence type="ECO:0000256" key="4">
    <source>
        <dbReference type="SAM" id="MobiDB-lite"/>
    </source>
</evidence>
<keyword evidence="7" id="KW-1185">Reference proteome</keyword>
<dbReference type="CDD" id="cd10028">
    <property type="entry name" value="UDG-F2_TDG_MUG"/>
    <property type="match status" value="1"/>
</dbReference>
<organism evidence="6 7">
    <name type="scientific">Choiromyces venosus 120613-1</name>
    <dbReference type="NCBI Taxonomy" id="1336337"/>
    <lineage>
        <taxon>Eukaryota</taxon>
        <taxon>Fungi</taxon>
        <taxon>Dikarya</taxon>
        <taxon>Ascomycota</taxon>
        <taxon>Pezizomycotina</taxon>
        <taxon>Pezizomycetes</taxon>
        <taxon>Pezizales</taxon>
        <taxon>Tuberaceae</taxon>
        <taxon>Choiromyces</taxon>
    </lineage>
</organism>
<accession>A0A3N4JJW2</accession>
<evidence type="ECO:0000313" key="6">
    <source>
        <dbReference type="EMBL" id="RPA97557.1"/>
    </source>
</evidence>
<dbReference type="EMBL" id="ML120403">
    <property type="protein sequence ID" value="RPA97557.1"/>
    <property type="molecule type" value="Genomic_DNA"/>
</dbReference>
<gene>
    <name evidence="6" type="ORF">L873DRAFT_1592556</name>
</gene>
<evidence type="ECO:0000256" key="2">
    <source>
        <dbReference type="ARBA" id="ARBA00022801"/>
    </source>
</evidence>
<protein>
    <submittedName>
        <fullName evidence="6">DNA glycosylase</fullName>
    </submittedName>
</protein>
<sequence>MPPIRRGKINSATRAFQERLESFAFSSVSTRTRAANRASGSKSNTPPPAADKQPRPAAAAAASSSSSSSANPDPVSGKTITKKTKVTVTTTKSPAKRPGGRRGKQKSTYAPPEKYAHLGGVQDAFAPNLLSVFIGLNPGIATATAGHAYSAPSNHFWKLLHSSGLTPDRVCPSTEDIHLPRKYSLGNTNLVARATLNQAELSKEEMDDRVELTEEKIRRWKPESVCIVGKGIWESIYRAKNNGAKIPKGKFVWGWQSDGDRFGAEPEEGYAGARVFVVPSTSGLVAGYSMQFKKDIWKVLGDWVQMRRGERRETAPRTDNLEEG</sequence>
<evidence type="ECO:0000256" key="1">
    <source>
        <dbReference type="ARBA" id="ARBA00022763"/>
    </source>
</evidence>
<dbReference type="Pfam" id="PF03167">
    <property type="entry name" value="UDG"/>
    <property type="match status" value="1"/>
</dbReference>
<dbReference type="SUPFAM" id="SSF52141">
    <property type="entry name" value="Uracil-DNA glycosylase-like"/>
    <property type="match status" value="1"/>
</dbReference>
<keyword evidence="2" id="KW-0378">Hydrolase</keyword>
<dbReference type="PANTHER" id="PTHR12159">
    <property type="entry name" value="G/T AND G/U MISMATCH-SPECIFIC DNA GLYCOSYLASE"/>
    <property type="match status" value="1"/>
</dbReference>
<feature type="non-terminal residue" evidence="6">
    <location>
        <position position="324"/>
    </location>
</feature>
<dbReference type="InterPro" id="IPR015637">
    <property type="entry name" value="MUG/TDG"/>
</dbReference>
<dbReference type="STRING" id="1336337.A0A3N4JJW2"/>
<dbReference type="InterPro" id="IPR005122">
    <property type="entry name" value="Uracil-DNA_glycosylase-like"/>
</dbReference>